<comment type="caution">
    <text evidence="1">The sequence shown here is derived from an EMBL/GenBank/DDBJ whole genome shotgun (WGS) entry which is preliminary data.</text>
</comment>
<organism evidence="1 2">
    <name type="scientific">Sphingomonas melonis TY</name>
    <dbReference type="NCBI Taxonomy" id="621456"/>
    <lineage>
        <taxon>Bacteria</taxon>
        <taxon>Pseudomonadati</taxon>
        <taxon>Pseudomonadota</taxon>
        <taxon>Alphaproteobacteria</taxon>
        <taxon>Sphingomonadales</taxon>
        <taxon>Sphingomonadaceae</taxon>
        <taxon>Sphingomonas</taxon>
    </lineage>
</organism>
<keyword evidence="2" id="KW-1185">Reference proteome</keyword>
<dbReference type="RefSeq" id="WP_062127326.1">
    <property type="nucleotide sequence ID" value="NZ_CP017578.1"/>
</dbReference>
<reference evidence="1" key="1">
    <citation type="submission" date="2016-03" db="EMBL/GenBank/DDBJ databases">
        <title>Sphingomonas melonis TY, whole genome shotgun sequencing.</title>
        <authorList>
            <person name="Wang H."/>
            <person name="Zhu P."/>
        </authorList>
    </citation>
    <scope>NUCLEOTIDE SEQUENCE [LARGE SCALE GENOMIC DNA]</scope>
    <source>
        <strain evidence="1">TY</strain>
    </source>
</reference>
<name>A0A175Y1E0_9SPHN</name>
<dbReference type="EMBL" id="LQCK02000037">
    <property type="protein sequence ID" value="KZB94245.1"/>
    <property type="molecule type" value="Genomic_DNA"/>
</dbReference>
<dbReference type="STRING" id="621456.BJP26_14240"/>
<dbReference type="AlphaFoldDB" id="A0A175Y1E0"/>
<evidence type="ECO:0000313" key="1">
    <source>
        <dbReference type="EMBL" id="KZB94245.1"/>
    </source>
</evidence>
<sequence>MAITPRPKPVASAASTAAQDAFISGAPDASPVLKDAPAEYEKGIKKGNKRQITLTIAPDLLERVDQVARRTGQARAAVINMAIFQAIEGDLFRS</sequence>
<accession>A0A175Y1E0</accession>
<protein>
    <submittedName>
        <fullName evidence="1">CopG family transcriptional regulator</fullName>
    </submittedName>
</protein>
<dbReference type="Proteomes" id="UP000078460">
    <property type="component" value="Unassembled WGS sequence"/>
</dbReference>
<evidence type="ECO:0000313" key="2">
    <source>
        <dbReference type="Proteomes" id="UP000078460"/>
    </source>
</evidence>
<dbReference type="KEGG" id="smy:BJP26_14240"/>
<proteinExistence type="predicted"/>
<gene>
    <name evidence="1" type="ORF">AVM11_18800</name>
</gene>
<dbReference type="OrthoDB" id="7272485at2"/>